<feature type="domain" description="DNA helicase Pif1-like DEAD-box helicase" evidence="2">
    <location>
        <begin position="143"/>
        <end position="342"/>
    </location>
</feature>
<keyword evidence="1" id="KW-0378">Hydrolase</keyword>
<dbReference type="PANTHER" id="PTHR10492">
    <property type="match status" value="1"/>
</dbReference>
<sequence length="414" mass="46343">LRLVQGIQYQTYQEAAIALGLFQDICEATYAIEEAIASYSRPSQLRFLFAYLLLDFPSPAIQIWDQFHSAMSADFDLHYEQQEAQSRTLQSISRILRGNGATLKQYGLPEPAIIERELNIELDAFASQREELLARSHRSYDAFNADQRHVFDTIYSAIPEGGCFFIDGKAGRGKTFLVQALCDRIRGEGQLVCITGSTALSVTLYDRGRTAHSMFGIPVRENSTELISSIRLTSPRAELLYHASFILWEELPMANKAAVECADELLRNITNDKHPFGNKTFIGIGDFRQVAPVTPATTAPAAVFDSSIRSSSLWPHFQILRLTTPIRTASDPLYSDWLDKVGGGIPPHNTEVALDHLGEVDSLQEAVDFLFPDETTMNLSQSVLRSFLSPFNMQVDEFNDLMLKQLPGNEGYYP</sequence>
<dbReference type="InterPro" id="IPR027417">
    <property type="entry name" value="P-loop_NTPase"/>
</dbReference>
<evidence type="ECO:0000256" key="1">
    <source>
        <dbReference type="RuleBase" id="RU363044"/>
    </source>
</evidence>
<reference evidence="3" key="1">
    <citation type="journal article" date="2021" name="Nat. Commun.">
        <title>Genetic determinants of endophytism in the Arabidopsis root mycobiome.</title>
        <authorList>
            <person name="Mesny F."/>
            <person name="Miyauchi S."/>
            <person name="Thiergart T."/>
            <person name="Pickel B."/>
            <person name="Atanasova L."/>
            <person name="Karlsson M."/>
            <person name="Huettel B."/>
            <person name="Barry K.W."/>
            <person name="Haridas S."/>
            <person name="Chen C."/>
            <person name="Bauer D."/>
            <person name="Andreopoulos W."/>
            <person name="Pangilinan J."/>
            <person name="LaButti K."/>
            <person name="Riley R."/>
            <person name="Lipzen A."/>
            <person name="Clum A."/>
            <person name="Drula E."/>
            <person name="Henrissat B."/>
            <person name="Kohler A."/>
            <person name="Grigoriev I.V."/>
            <person name="Martin F.M."/>
            <person name="Hacquard S."/>
        </authorList>
    </citation>
    <scope>NUCLEOTIDE SEQUENCE</scope>
    <source>
        <strain evidence="3">MPI-CAGE-AT-0147</strain>
    </source>
</reference>
<dbReference type="GO" id="GO:0016787">
    <property type="term" value="F:hydrolase activity"/>
    <property type="evidence" value="ECO:0007669"/>
    <property type="project" value="UniProtKB-KW"/>
</dbReference>
<proteinExistence type="inferred from homology"/>
<feature type="non-terminal residue" evidence="3">
    <location>
        <position position="414"/>
    </location>
</feature>
<dbReference type="Pfam" id="PF05970">
    <property type="entry name" value="PIF1"/>
    <property type="match status" value="1"/>
</dbReference>
<dbReference type="SUPFAM" id="SSF52540">
    <property type="entry name" value="P-loop containing nucleoside triphosphate hydrolases"/>
    <property type="match status" value="1"/>
</dbReference>
<feature type="non-terminal residue" evidence="3">
    <location>
        <position position="1"/>
    </location>
</feature>
<dbReference type="AlphaFoldDB" id="A0A9P9DT06"/>
<keyword evidence="1" id="KW-0547">Nucleotide-binding</keyword>
<comment type="catalytic activity">
    <reaction evidence="1">
        <text>ATP + H2O = ADP + phosphate + H(+)</text>
        <dbReference type="Rhea" id="RHEA:13065"/>
        <dbReference type="ChEBI" id="CHEBI:15377"/>
        <dbReference type="ChEBI" id="CHEBI:15378"/>
        <dbReference type="ChEBI" id="CHEBI:30616"/>
        <dbReference type="ChEBI" id="CHEBI:43474"/>
        <dbReference type="ChEBI" id="CHEBI:456216"/>
        <dbReference type="EC" id="5.6.2.3"/>
    </reaction>
</comment>
<dbReference type="EMBL" id="JAGMUV010000021">
    <property type="protein sequence ID" value="KAH7124469.1"/>
    <property type="molecule type" value="Genomic_DNA"/>
</dbReference>
<keyword evidence="1" id="KW-0067">ATP-binding</keyword>
<dbReference type="EC" id="5.6.2.3" evidence="1"/>
<evidence type="ECO:0000313" key="3">
    <source>
        <dbReference type="EMBL" id="KAH7124469.1"/>
    </source>
</evidence>
<evidence type="ECO:0000259" key="2">
    <source>
        <dbReference type="Pfam" id="PF05970"/>
    </source>
</evidence>
<protein>
    <recommendedName>
        <fullName evidence="1">ATP-dependent DNA helicase</fullName>
        <ecNumber evidence="1">5.6.2.3</ecNumber>
    </recommendedName>
</protein>
<comment type="cofactor">
    <cofactor evidence="1">
        <name>Mg(2+)</name>
        <dbReference type="ChEBI" id="CHEBI:18420"/>
    </cofactor>
</comment>
<dbReference type="Gene3D" id="3.40.50.300">
    <property type="entry name" value="P-loop containing nucleotide triphosphate hydrolases"/>
    <property type="match status" value="1"/>
</dbReference>
<name>A0A9P9DT06_9HYPO</name>
<evidence type="ECO:0000313" key="4">
    <source>
        <dbReference type="Proteomes" id="UP000738349"/>
    </source>
</evidence>
<dbReference type="Proteomes" id="UP000738349">
    <property type="component" value="Unassembled WGS sequence"/>
</dbReference>
<organism evidence="3 4">
    <name type="scientific">Dactylonectria macrodidyma</name>
    <dbReference type="NCBI Taxonomy" id="307937"/>
    <lineage>
        <taxon>Eukaryota</taxon>
        <taxon>Fungi</taxon>
        <taxon>Dikarya</taxon>
        <taxon>Ascomycota</taxon>
        <taxon>Pezizomycotina</taxon>
        <taxon>Sordariomycetes</taxon>
        <taxon>Hypocreomycetidae</taxon>
        <taxon>Hypocreales</taxon>
        <taxon>Nectriaceae</taxon>
        <taxon>Dactylonectria</taxon>
    </lineage>
</organism>
<dbReference type="GO" id="GO:0006281">
    <property type="term" value="P:DNA repair"/>
    <property type="evidence" value="ECO:0007669"/>
    <property type="project" value="UniProtKB-KW"/>
</dbReference>
<dbReference type="OrthoDB" id="4332274at2759"/>
<dbReference type="GO" id="GO:0000723">
    <property type="term" value="P:telomere maintenance"/>
    <property type="evidence" value="ECO:0007669"/>
    <property type="project" value="InterPro"/>
</dbReference>
<keyword evidence="1" id="KW-0227">DNA damage</keyword>
<accession>A0A9P9DT06</accession>
<keyword evidence="4" id="KW-1185">Reference proteome</keyword>
<dbReference type="GO" id="GO:0006310">
    <property type="term" value="P:DNA recombination"/>
    <property type="evidence" value="ECO:0007669"/>
    <property type="project" value="UniProtKB-KW"/>
</dbReference>
<gene>
    <name evidence="3" type="ORF">EDB81DRAFT_588336</name>
</gene>
<keyword evidence="1" id="KW-0233">DNA recombination</keyword>
<dbReference type="InterPro" id="IPR010285">
    <property type="entry name" value="DNA_helicase_pif1-like_DEAD"/>
</dbReference>
<dbReference type="GO" id="GO:0005524">
    <property type="term" value="F:ATP binding"/>
    <property type="evidence" value="ECO:0007669"/>
    <property type="project" value="UniProtKB-KW"/>
</dbReference>
<comment type="caution">
    <text evidence="3">The sequence shown here is derived from an EMBL/GenBank/DDBJ whole genome shotgun (WGS) entry which is preliminary data.</text>
</comment>
<dbReference type="GO" id="GO:0043139">
    <property type="term" value="F:5'-3' DNA helicase activity"/>
    <property type="evidence" value="ECO:0007669"/>
    <property type="project" value="UniProtKB-EC"/>
</dbReference>
<comment type="similarity">
    <text evidence="1">Belongs to the helicase family.</text>
</comment>
<keyword evidence="1" id="KW-0234">DNA repair</keyword>
<keyword evidence="1 3" id="KW-0347">Helicase</keyword>